<dbReference type="Proteomes" id="UP000549134">
    <property type="component" value="Unassembled WGS sequence"/>
</dbReference>
<dbReference type="SUPFAM" id="SSF53850">
    <property type="entry name" value="Periplasmic binding protein-like II"/>
    <property type="match status" value="1"/>
</dbReference>
<reference evidence="2 3" key="1">
    <citation type="submission" date="2020-04" db="EMBL/GenBank/DDBJ databases">
        <title>Molecular characterization of pseudomonads from Agaricus bisporus reveal novel blotch 2 pathogens in Western Europe.</title>
        <authorList>
            <person name="Taparia T."/>
            <person name="Krijger M."/>
            <person name="Haynes E."/>
            <person name="Elpinstone J.G."/>
            <person name="Noble R."/>
            <person name="Van Der Wolf J."/>
        </authorList>
    </citation>
    <scope>NUCLEOTIDE SEQUENCE [LARGE SCALE GENOMIC DNA]</scope>
    <source>
        <strain evidence="2 3">IPO3746</strain>
    </source>
</reference>
<protein>
    <submittedName>
        <fullName evidence="2">Transporter substrate-binding domain-containing protein</fullName>
    </submittedName>
</protein>
<dbReference type="InterPro" id="IPR001638">
    <property type="entry name" value="Solute-binding_3/MltF_N"/>
</dbReference>
<comment type="caution">
    <text evidence="2">The sequence shown here is derived from an EMBL/GenBank/DDBJ whole genome shotgun (WGS) entry which is preliminary data.</text>
</comment>
<feature type="domain" description="Solute-binding protein family 3/N-terminal" evidence="1">
    <location>
        <begin position="19"/>
        <end position="69"/>
    </location>
</feature>
<sequence>MLQPIWEQRHQVGADASKYAVLSPPIGNEFWSIGVKKGEPALLESVNKALRDMENSGEMQTIFDKWLGEGTLYKMKRSFTVQPVNSKNS</sequence>
<proteinExistence type="predicted"/>
<evidence type="ECO:0000313" key="3">
    <source>
        <dbReference type="Proteomes" id="UP000549134"/>
    </source>
</evidence>
<dbReference type="RefSeq" id="WP_016973518.1">
    <property type="nucleotide sequence ID" value="NZ_CP020369.1"/>
</dbReference>
<organism evidence="2 3">
    <name type="scientific">Pseudomonas tolaasii</name>
    <dbReference type="NCBI Taxonomy" id="29442"/>
    <lineage>
        <taxon>Bacteria</taxon>
        <taxon>Pseudomonadati</taxon>
        <taxon>Pseudomonadota</taxon>
        <taxon>Gammaproteobacteria</taxon>
        <taxon>Pseudomonadales</taxon>
        <taxon>Pseudomonadaceae</taxon>
        <taxon>Pseudomonas</taxon>
    </lineage>
</organism>
<dbReference type="Gene3D" id="3.40.190.10">
    <property type="entry name" value="Periplasmic binding protein-like II"/>
    <property type="match status" value="2"/>
</dbReference>
<name>A0A7Y8AWW7_PSETO</name>
<evidence type="ECO:0000259" key="1">
    <source>
        <dbReference type="Pfam" id="PF00497"/>
    </source>
</evidence>
<evidence type="ECO:0000313" key="2">
    <source>
        <dbReference type="EMBL" id="NWD39825.1"/>
    </source>
</evidence>
<dbReference type="AlphaFoldDB" id="A0A7Y8AWW7"/>
<dbReference type="Pfam" id="PF00497">
    <property type="entry name" value="SBP_bac_3"/>
    <property type="match status" value="1"/>
</dbReference>
<gene>
    <name evidence="2" type="ORF">HX787_28590</name>
</gene>
<accession>A0A7Y8AWW7</accession>
<dbReference type="EMBL" id="JACAQK010000031">
    <property type="protein sequence ID" value="NWD39825.1"/>
    <property type="molecule type" value="Genomic_DNA"/>
</dbReference>